<dbReference type="RefSeq" id="WP_270004825.1">
    <property type="nucleotide sequence ID" value="NZ_JAPFGC010000001.1"/>
</dbReference>
<evidence type="ECO:0000256" key="1">
    <source>
        <dbReference type="SAM" id="MobiDB-lite"/>
    </source>
</evidence>
<keyword evidence="2" id="KW-0472">Membrane</keyword>
<dbReference type="EMBL" id="JAPFGC010000001">
    <property type="protein sequence ID" value="MDA0175892.1"/>
    <property type="molecule type" value="Genomic_DNA"/>
</dbReference>
<proteinExistence type="predicted"/>
<feature type="region of interest" description="Disordered" evidence="1">
    <location>
        <begin position="81"/>
        <end position="122"/>
    </location>
</feature>
<evidence type="ECO:0000313" key="4">
    <source>
        <dbReference type="EMBL" id="MDA0178643.1"/>
    </source>
</evidence>
<accession>A0ABT4RVW1</accession>
<evidence type="ECO:0000313" key="5">
    <source>
        <dbReference type="Proteomes" id="UP001149142"/>
    </source>
</evidence>
<evidence type="ECO:0000313" key="3">
    <source>
        <dbReference type="EMBL" id="MDA0175892.1"/>
    </source>
</evidence>
<feature type="compositionally biased region" description="Basic and acidic residues" evidence="1">
    <location>
        <begin position="89"/>
        <end position="99"/>
    </location>
</feature>
<dbReference type="EMBL" id="JAPFGC010000002">
    <property type="protein sequence ID" value="MDA0178643.1"/>
    <property type="molecule type" value="Genomic_DNA"/>
</dbReference>
<organism evidence="3 5">
    <name type="scientific">Mesoflavibacter profundi</name>
    <dbReference type="NCBI Taxonomy" id="2708110"/>
    <lineage>
        <taxon>Bacteria</taxon>
        <taxon>Pseudomonadati</taxon>
        <taxon>Bacteroidota</taxon>
        <taxon>Flavobacteriia</taxon>
        <taxon>Flavobacteriales</taxon>
        <taxon>Flavobacteriaceae</taxon>
        <taxon>Mesoflavibacter</taxon>
    </lineage>
</organism>
<reference evidence="3" key="1">
    <citation type="submission" date="2022-11" db="EMBL/GenBank/DDBJ databases">
        <title>Refractory cell wall polysaccharides provide important carbon source for microbial heterotrophs in the hadal ocean.</title>
        <authorList>
            <person name="Zhu X."/>
        </authorList>
    </citation>
    <scope>NUCLEOTIDE SEQUENCE</scope>
    <source>
        <strain evidence="3">MTRN7</strain>
    </source>
</reference>
<name>A0ABT4RVW1_9FLAO</name>
<keyword evidence="2" id="KW-0812">Transmembrane</keyword>
<feature type="transmembrane region" description="Helical" evidence="2">
    <location>
        <begin position="20"/>
        <end position="41"/>
    </location>
</feature>
<protein>
    <submittedName>
        <fullName evidence="3">Uncharacterized protein</fullName>
    </submittedName>
</protein>
<feature type="compositionally biased region" description="Basic and acidic residues" evidence="1">
    <location>
        <begin position="107"/>
        <end position="122"/>
    </location>
</feature>
<feature type="transmembrane region" description="Helical" evidence="2">
    <location>
        <begin position="47"/>
        <end position="69"/>
    </location>
</feature>
<comment type="caution">
    <text evidence="3">The sequence shown here is derived from an EMBL/GenBank/DDBJ whole genome shotgun (WGS) entry which is preliminary data.</text>
</comment>
<sequence>MKQEQLLIKVLATQLFIKKIINTIFSILLLFEVVIIIRTIWHGLTKYGLKLFFTLLLVIFVLMFFHSVIKSNIKDTEKKLKKKKPKQSFQDKIEDELKSKLQGPTPEARDNFHPDDFKKSVK</sequence>
<keyword evidence="5" id="KW-1185">Reference proteome</keyword>
<gene>
    <name evidence="3" type="ORF">OOZ35_00130</name>
    <name evidence="4" type="ORF">OOZ35_14160</name>
</gene>
<keyword evidence="2" id="KW-1133">Transmembrane helix</keyword>
<dbReference type="Proteomes" id="UP001149142">
    <property type="component" value="Unassembled WGS sequence"/>
</dbReference>
<evidence type="ECO:0000256" key="2">
    <source>
        <dbReference type="SAM" id="Phobius"/>
    </source>
</evidence>